<evidence type="ECO:0000313" key="1">
    <source>
        <dbReference type="EMBL" id="AZP03965.1"/>
    </source>
</evidence>
<dbReference type="InterPro" id="IPR019722">
    <property type="entry name" value="HI_0552_fam"/>
</dbReference>
<dbReference type="Pfam" id="PF10786">
    <property type="entry name" value="HI_0552"/>
    <property type="match status" value="1"/>
</dbReference>
<name>A0A3Q9BJS4_9LACT</name>
<dbReference type="RefSeq" id="WP_126109043.1">
    <property type="nucleotide sequence ID" value="NZ_CP034465.1"/>
</dbReference>
<reference evidence="2" key="1">
    <citation type="submission" date="2018-12" db="EMBL/GenBank/DDBJ databases">
        <title>Complete genome sequencing of Jeotgalibaca sp. H21T32.</title>
        <authorList>
            <person name="Bae J.-W."/>
            <person name="Lee S.-Y."/>
        </authorList>
    </citation>
    <scope>NUCLEOTIDE SEQUENCE [LARGE SCALE GENOMIC DNA]</scope>
    <source>
        <strain evidence="2">H21T32</strain>
    </source>
</reference>
<protein>
    <submittedName>
        <fullName evidence="1">Ribonuclease P</fullName>
    </submittedName>
</protein>
<keyword evidence="2" id="KW-1185">Reference proteome</keyword>
<proteinExistence type="predicted"/>
<dbReference type="Proteomes" id="UP000273326">
    <property type="component" value="Chromosome"/>
</dbReference>
<evidence type="ECO:0000313" key="2">
    <source>
        <dbReference type="Proteomes" id="UP000273326"/>
    </source>
</evidence>
<organism evidence="1 2">
    <name type="scientific">Jeotgalibaca ciconiae</name>
    <dbReference type="NCBI Taxonomy" id="2496265"/>
    <lineage>
        <taxon>Bacteria</taxon>
        <taxon>Bacillati</taxon>
        <taxon>Bacillota</taxon>
        <taxon>Bacilli</taxon>
        <taxon>Lactobacillales</taxon>
        <taxon>Carnobacteriaceae</taxon>
        <taxon>Jeotgalibaca</taxon>
    </lineage>
</organism>
<dbReference type="AlphaFoldDB" id="A0A3Q9BJS4"/>
<sequence>MEINIQSMEDYLSYQGKKYIAPEKAGERKIEMETFKKEGQLARKEFQELSKAVHARLSDFNMQKVSGWMNQAQIGRPHFWCYFKTETETRADSCFAIRLLTIEERLGISVEVSFIERGVIPETIVRQNQVLEVPISEPLYYLVQENGESQREAGTEDIREKLKSKVLDGSVRKVLVKYDIPKISEFETNEELIEEIINGFKMLDPYRLATRKEGKSDL</sequence>
<dbReference type="KEGG" id="jeh:EJN90_04355"/>
<dbReference type="EMBL" id="CP034465">
    <property type="protein sequence ID" value="AZP03965.1"/>
    <property type="molecule type" value="Genomic_DNA"/>
</dbReference>
<accession>A0A3Q9BJS4</accession>
<dbReference type="OrthoDB" id="2235175at2"/>
<gene>
    <name evidence="1" type="ORF">EJN90_04355</name>
</gene>